<dbReference type="AlphaFoldDB" id="A0A2C6LF54"/>
<dbReference type="RefSeq" id="XP_067926918.1">
    <property type="nucleotide sequence ID" value="XM_068061102.1"/>
</dbReference>
<dbReference type="OrthoDB" id="332357at2759"/>
<protein>
    <submittedName>
        <fullName evidence="2">Uncharacterized protein</fullName>
    </submittedName>
</protein>
<evidence type="ECO:0000256" key="1">
    <source>
        <dbReference type="SAM" id="MobiDB-lite"/>
    </source>
</evidence>
<gene>
    <name evidence="2" type="ORF">CSUI_000895</name>
</gene>
<sequence length="1130" mass="122176">MTFPSTGFHWGRHASRNSHHHKRRHGNGSSVSADPAPLSVLLLDPPTISFPAFAAWLVGLSAPAAAEQLFYVALQRGTGNIGSGSSAAEARLPDEMTELAEATLTLPLDELTAAYRTRKLVPQHRQTSLIILEKLNLQHIEQQYLLFELLADEDAFVVHPVQPSACAPLAASVALSAQATLRRLSPAEEAGCNEELMQFSSLRQISRDCLRPMPLCWTCSEDLFYELQFLSHGHCHSTCSGVVPCFSSTMSYSSSLAIPSLNPSDWKALRRGFFALDGSLLLHLLLLSRQQQQRLLLVDPGGSVGRRLAPGSSRSSSGRRQPFRLLMSIFWRKRDREAEKALCAALAGSSGCAVPAVYRQIENLRRIFNHVALAVLHQQRQLAEQRACAESQRPAHSPRADWKPKGMAFLTAAVSAAPSHGSTGKWNDEGRTRGESCTVSKDDFRAPKGACTAGCSNICLEGFLCVNTGDTPAEVGDTAHALATRVHPCFFGFTCCPGCCELVPPLAVVVAVSLLLPSFLGPALGFLYWRTCFVLHFHMQLPPLGTRSSEIGMVPARSASAGRHRAGCFSEVPQGRALRLDTSRSAHLRSTGGTVFGKRAKKSRPLKTPSVGVHNSAVRDIGPCCCFSCVDQVIQKFLFFVFGSHKDISARISESVSGLGWLLSTPQGHSDARHDNRCVEEVSAAQAAATLQLPSWCITGSTVVARRFNVTIVNGKSRSGAAPFRSFEVLRRRVLFYASRVKRRLENVEAAAEFEARRSHAVTSARFHHCSRGLSLCVPLEESAPLASRSPAVGRGSLLGGTAGQSTSGAVERIPVGGHAVKEAEETGEDGDAFLSESPAPLLTARELLGGLLALLAFLSCFSSQKRFQFCLIHLWQLVDILGCRDFQTSERSDSLTCEEPHRPAGDPPVRDRQDPWQALREKAKLCGSGVTPSQASLLAGEGKTGQRPLSAAPTFNGFEWQESDLASSTREVRRHRDRRRTGVLLFFAACRAAIFELLAEGSAIPTAKGKGPTCEQVANGPSDVSGGSQTHGERSAFGHNGRGGAGTGSEAHSPRKMFTVTGRKRKQQKRDKTSDKVETMRKICGVDAEVAVARVFVERCCGFAASLCEQPPQVCEQREVDKRSGAGPA</sequence>
<dbReference type="EMBL" id="MIGC01000356">
    <property type="protein sequence ID" value="PHJ25246.1"/>
    <property type="molecule type" value="Genomic_DNA"/>
</dbReference>
<reference evidence="2 3" key="1">
    <citation type="journal article" date="2017" name="Int. J. Parasitol.">
        <title>The genome of the protozoan parasite Cystoisospora suis and a reverse vaccinology approach to identify vaccine candidates.</title>
        <authorList>
            <person name="Palmieri N."/>
            <person name="Shrestha A."/>
            <person name="Ruttkowski B."/>
            <person name="Beck T."/>
            <person name="Vogl C."/>
            <person name="Tomley F."/>
            <person name="Blake D.P."/>
            <person name="Joachim A."/>
        </authorList>
    </citation>
    <scope>NUCLEOTIDE SEQUENCE [LARGE SCALE GENOMIC DNA]</scope>
    <source>
        <strain evidence="2 3">Wien I</strain>
    </source>
</reference>
<organism evidence="2 3">
    <name type="scientific">Cystoisospora suis</name>
    <dbReference type="NCBI Taxonomy" id="483139"/>
    <lineage>
        <taxon>Eukaryota</taxon>
        <taxon>Sar</taxon>
        <taxon>Alveolata</taxon>
        <taxon>Apicomplexa</taxon>
        <taxon>Conoidasida</taxon>
        <taxon>Coccidia</taxon>
        <taxon>Eucoccidiorida</taxon>
        <taxon>Eimeriorina</taxon>
        <taxon>Sarcocystidae</taxon>
        <taxon>Cystoisospora</taxon>
    </lineage>
</organism>
<proteinExistence type="predicted"/>
<comment type="caution">
    <text evidence="2">The sequence shown here is derived from an EMBL/GenBank/DDBJ whole genome shotgun (WGS) entry which is preliminary data.</text>
</comment>
<name>A0A2C6LF54_9APIC</name>
<dbReference type="GeneID" id="94424313"/>
<evidence type="ECO:0000313" key="3">
    <source>
        <dbReference type="Proteomes" id="UP000221165"/>
    </source>
</evidence>
<dbReference type="Proteomes" id="UP000221165">
    <property type="component" value="Unassembled WGS sequence"/>
</dbReference>
<keyword evidence="3" id="KW-1185">Reference proteome</keyword>
<feature type="region of interest" description="Disordered" evidence="1">
    <location>
        <begin position="1007"/>
        <end position="1078"/>
    </location>
</feature>
<accession>A0A2C6LF54</accession>
<feature type="compositionally biased region" description="Basic residues" evidence="1">
    <location>
        <begin position="11"/>
        <end position="26"/>
    </location>
</feature>
<feature type="region of interest" description="Disordered" evidence="1">
    <location>
        <begin position="11"/>
        <end position="32"/>
    </location>
</feature>
<dbReference type="VEuPathDB" id="ToxoDB:CSUI_000895"/>
<evidence type="ECO:0000313" key="2">
    <source>
        <dbReference type="EMBL" id="PHJ25246.1"/>
    </source>
</evidence>
<feature type="region of interest" description="Disordered" evidence="1">
    <location>
        <begin position="893"/>
        <end position="915"/>
    </location>
</feature>